<dbReference type="EMBL" id="JAHUTI010020026">
    <property type="protein sequence ID" value="MED6238325.1"/>
    <property type="molecule type" value="Genomic_DNA"/>
</dbReference>
<proteinExistence type="predicted"/>
<feature type="non-terminal residue" evidence="1">
    <location>
        <position position="1"/>
    </location>
</feature>
<protein>
    <submittedName>
        <fullName evidence="1">Uncharacterized protein</fullName>
    </submittedName>
</protein>
<comment type="caution">
    <text evidence="1">The sequence shown here is derived from an EMBL/GenBank/DDBJ whole genome shotgun (WGS) entry which is preliminary data.</text>
</comment>
<evidence type="ECO:0000313" key="2">
    <source>
        <dbReference type="Proteomes" id="UP001345963"/>
    </source>
</evidence>
<sequence>FFSPFLGWHGGAVGSTVALQQEGPGFDSRFSSPHVYVPLSKALNLKHLAGL</sequence>
<evidence type="ECO:0000313" key="1">
    <source>
        <dbReference type="EMBL" id="MED6238325.1"/>
    </source>
</evidence>
<gene>
    <name evidence="1" type="ORF">ATANTOWER_017234</name>
</gene>
<accession>A0ABU7AKB3</accession>
<dbReference type="Proteomes" id="UP001345963">
    <property type="component" value="Unassembled WGS sequence"/>
</dbReference>
<reference evidence="1 2" key="1">
    <citation type="submission" date="2021-07" db="EMBL/GenBank/DDBJ databases">
        <authorList>
            <person name="Palmer J.M."/>
        </authorList>
    </citation>
    <scope>NUCLEOTIDE SEQUENCE [LARGE SCALE GENOMIC DNA]</scope>
    <source>
        <strain evidence="1 2">AT_MEX2019</strain>
        <tissue evidence="1">Muscle</tissue>
    </source>
</reference>
<name>A0ABU7AKB3_9TELE</name>
<keyword evidence="2" id="KW-1185">Reference proteome</keyword>
<organism evidence="1 2">
    <name type="scientific">Ataeniobius toweri</name>
    <dbReference type="NCBI Taxonomy" id="208326"/>
    <lineage>
        <taxon>Eukaryota</taxon>
        <taxon>Metazoa</taxon>
        <taxon>Chordata</taxon>
        <taxon>Craniata</taxon>
        <taxon>Vertebrata</taxon>
        <taxon>Euteleostomi</taxon>
        <taxon>Actinopterygii</taxon>
        <taxon>Neopterygii</taxon>
        <taxon>Teleostei</taxon>
        <taxon>Neoteleostei</taxon>
        <taxon>Acanthomorphata</taxon>
        <taxon>Ovalentaria</taxon>
        <taxon>Atherinomorphae</taxon>
        <taxon>Cyprinodontiformes</taxon>
        <taxon>Goodeidae</taxon>
        <taxon>Ataeniobius</taxon>
    </lineage>
</organism>